<evidence type="ECO:0000313" key="2">
    <source>
        <dbReference type="Proteomes" id="UP001652642"/>
    </source>
</evidence>
<dbReference type="Proteomes" id="UP001652642">
    <property type="component" value="Chromosome 2"/>
</dbReference>
<dbReference type="RefSeq" id="XP_072846986.1">
    <property type="nucleotide sequence ID" value="XM_072990885.1"/>
</dbReference>
<keyword evidence="2" id="KW-1185">Reference proteome</keyword>
<keyword evidence="1" id="KW-0472">Membrane</keyword>
<sequence length="344" mass="39356">MRASHYKATFLGGICFWFRPVSRKLFSLAGQASRVFTMLPLGRIVFVFLVATARGDDTVADDISSHMMGRISELLSPEECQAFYAKLLGPEENVREELDRLSEKRNPIRARRRRDIISVEQCKETLTHWLQAEGDTMYWDRLSRSLQAIGRPDVSVELGKNLNQDKNLEMKKNVEGYHKTVKHLTSSLLLEENEMDMSGKEERRRQGRLRREGGDFRSKIKSGDWDELEPITEKKPLPPYGRGLFEWFTPVAAGVIGGFLTSFILGGLALYSFFWILKEGRSGPMQPNSIPEMIFRAPSPRCGGIYYSFSRVNDSGKCKCKPTLFDDDDYSDEETEEKECIVRP</sequence>
<keyword evidence="1 3" id="KW-0812">Transmembrane</keyword>
<dbReference type="Gene3D" id="1.10.533.10">
    <property type="entry name" value="Death Domain, Fas"/>
    <property type="match status" value="1"/>
</dbReference>
<evidence type="ECO:0000313" key="3">
    <source>
        <dbReference type="RefSeq" id="XP_072846986.1"/>
    </source>
</evidence>
<reference evidence="2" key="1">
    <citation type="submission" date="2025-05" db="UniProtKB">
        <authorList>
            <consortium name="RefSeq"/>
        </authorList>
    </citation>
    <scope>NUCLEOTIDE SEQUENCE [LARGE SCALE GENOMIC DNA]</scope>
</reference>
<name>A0ABM5FNK8_9SAUR</name>
<proteinExistence type="predicted"/>
<accession>A0ABM5FNK8</accession>
<protein>
    <submittedName>
        <fullName evidence="3">Transmembrane and death domain protein 1</fullName>
    </submittedName>
</protein>
<organism evidence="2 3">
    <name type="scientific">Pogona vitticeps</name>
    <name type="common">central bearded dragon</name>
    <dbReference type="NCBI Taxonomy" id="103695"/>
    <lineage>
        <taxon>Eukaryota</taxon>
        <taxon>Metazoa</taxon>
        <taxon>Chordata</taxon>
        <taxon>Craniata</taxon>
        <taxon>Vertebrata</taxon>
        <taxon>Euteleostomi</taxon>
        <taxon>Lepidosauria</taxon>
        <taxon>Squamata</taxon>
        <taxon>Bifurcata</taxon>
        <taxon>Unidentata</taxon>
        <taxon>Episquamata</taxon>
        <taxon>Toxicofera</taxon>
        <taxon>Iguania</taxon>
        <taxon>Acrodonta</taxon>
        <taxon>Agamidae</taxon>
        <taxon>Amphibolurinae</taxon>
        <taxon>Pogona</taxon>
    </lineage>
</organism>
<gene>
    <name evidence="3" type="primary">TMDD1</name>
</gene>
<reference evidence="3" key="2">
    <citation type="submission" date="2025-08" db="UniProtKB">
        <authorList>
            <consortium name="RefSeq"/>
        </authorList>
    </citation>
    <scope>IDENTIFICATION</scope>
</reference>
<dbReference type="InterPro" id="IPR011029">
    <property type="entry name" value="DEATH-like_dom_sf"/>
</dbReference>
<feature type="transmembrane region" description="Helical" evidence="1">
    <location>
        <begin position="247"/>
        <end position="277"/>
    </location>
</feature>
<keyword evidence="1" id="KW-1133">Transmembrane helix</keyword>
<dbReference type="GeneID" id="110074406"/>
<evidence type="ECO:0000256" key="1">
    <source>
        <dbReference type="SAM" id="Phobius"/>
    </source>
</evidence>